<dbReference type="EMBL" id="BDCO01000002">
    <property type="protein sequence ID" value="GAT34378.1"/>
    <property type="molecule type" value="Genomic_DNA"/>
</dbReference>
<dbReference type="InParanoid" id="A0A146GCW0"/>
<reference evidence="2" key="1">
    <citation type="journal article" date="2017" name="Genome Announc.">
        <title>Draft Genome Sequence of Terrimicrobium sacchariphilum NM-5T, a Facultative Anaerobic Soil Bacterium of the Class Spartobacteria.</title>
        <authorList>
            <person name="Qiu Y.L."/>
            <person name="Tourlousse D.M."/>
            <person name="Matsuura N."/>
            <person name="Ohashi A."/>
            <person name="Sekiguchi Y."/>
        </authorList>
    </citation>
    <scope>NUCLEOTIDE SEQUENCE [LARGE SCALE GENOMIC DNA]</scope>
    <source>
        <strain evidence="2">NM-5</strain>
    </source>
</reference>
<protein>
    <submittedName>
        <fullName evidence="1">Uncharacterized protein</fullName>
    </submittedName>
</protein>
<dbReference type="STRING" id="690879.TSACC_22803"/>
<name>A0A146GCW0_TERSA</name>
<organism evidence="1 2">
    <name type="scientific">Terrimicrobium sacchariphilum</name>
    <dbReference type="NCBI Taxonomy" id="690879"/>
    <lineage>
        <taxon>Bacteria</taxon>
        <taxon>Pseudomonadati</taxon>
        <taxon>Verrucomicrobiota</taxon>
        <taxon>Terrimicrobiia</taxon>
        <taxon>Terrimicrobiales</taxon>
        <taxon>Terrimicrobiaceae</taxon>
        <taxon>Terrimicrobium</taxon>
    </lineage>
</organism>
<sequence>MLGAYRFYLVDHDCFPLGVSISDDTRRGDRVRPGASDPKENDAEKKCARITMLKTSGKLKNPIDTSQCWLGAADVSLDSEVRIFECRLVR</sequence>
<gene>
    <name evidence="1" type="ORF">TSACC_22803</name>
</gene>
<proteinExistence type="predicted"/>
<comment type="caution">
    <text evidence="1">The sequence shown here is derived from an EMBL/GenBank/DDBJ whole genome shotgun (WGS) entry which is preliminary data.</text>
</comment>
<dbReference type="Proteomes" id="UP000076023">
    <property type="component" value="Unassembled WGS sequence"/>
</dbReference>
<keyword evidence="2" id="KW-1185">Reference proteome</keyword>
<evidence type="ECO:0000313" key="2">
    <source>
        <dbReference type="Proteomes" id="UP000076023"/>
    </source>
</evidence>
<evidence type="ECO:0000313" key="1">
    <source>
        <dbReference type="EMBL" id="GAT34378.1"/>
    </source>
</evidence>
<dbReference type="AlphaFoldDB" id="A0A146GCW0"/>
<accession>A0A146GCW0</accession>